<reference evidence="2" key="1">
    <citation type="journal article" date="2016" name="Parasitol. Res.">
        <title>A method to identify protein antigens of Dermanyssus gallinae for the protection of birds from poultry mites.</title>
        <authorList>
            <person name="Makert G.R."/>
            <person name="Vorbruggen S."/>
            <person name="Krautwald-Junghanns M.E."/>
            <person name="Voss M."/>
            <person name="Sohn K."/>
            <person name="Buschmann T."/>
            <person name="Ulbert S."/>
        </authorList>
    </citation>
    <scope>NUCLEOTIDE SEQUENCE</scope>
</reference>
<evidence type="ECO:0000256" key="1">
    <source>
        <dbReference type="SAM" id="SignalP"/>
    </source>
</evidence>
<keyword evidence="1" id="KW-0732">Signal</keyword>
<sequence length="469" mass="46173">MRAFQVLSAALVATAAHGQLLSGYRTYGSSGGYGGAYNLGTYGLGGVSYGASYAPTSVRYSTGYTPSAVSYGSTYGAPVGVAYSSRRVVSNAVPALTTTSVGAAPAIAVSTVPTAVNTISYGLGVNRGISYGFGGGLSRGISYGLGGGAGGLTTAGGVVTATGTGGGVRSHEVHTGGAGNVVRVEEYKAGGQLIRVHDSAQPAAEVVDVQGPAVAGNHVRLVSRTGGTQVERVVHQDPSVQTFDVVNPPQPADRVVNIRRAPPPAATVELVAEHHQQAVPEVVVGGDEPNVQVQHVGGGAGVAVGGASLSYAAAPAVAHVQTVHAAPTVSVAAAPVASYATRVHTVQAAPAISVAAAPVATYATRVHAAPAVSYSTVGVPAATYGTSYGTSYGTYGSGLGSTLYGTGLGSTVYGSGLGSTVYGSGLGNTLYGSYSSGLGRNVYGTSYGSYGSSLGGNSFGTTAVLSKKA</sequence>
<feature type="chain" id="PRO_5007523238" evidence="1">
    <location>
        <begin position="19"/>
        <end position="469"/>
    </location>
</feature>
<organism evidence="2">
    <name type="scientific">Dermanyssus gallinae</name>
    <dbReference type="NCBI Taxonomy" id="34641"/>
    <lineage>
        <taxon>Eukaryota</taxon>
        <taxon>Metazoa</taxon>
        <taxon>Ecdysozoa</taxon>
        <taxon>Arthropoda</taxon>
        <taxon>Chelicerata</taxon>
        <taxon>Arachnida</taxon>
        <taxon>Acari</taxon>
        <taxon>Parasitiformes</taxon>
        <taxon>Mesostigmata</taxon>
        <taxon>Gamasina</taxon>
        <taxon>Dermanyssoidea</taxon>
        <taxon>Dermanyssidae</taxon>
        <taxon>Dermanyssus</taxon>
    </lineage>
</organism>
<proteinExistence type="predicted"/>
<evidence type="ECO:0000313" key="2">
    <source>
        <dbReference type="EMBL" id="AMW91804.1"/>
    </source>
</evidence>
<dbReference type="EMBL" id="KX017574">
    <property type="protein sequence ID" value="AMW91804.1"/>
    <property type="molecule type" value="Genomic_RNA"/>
</dbReference>
<protein>
    <submittedName>
        <fullName evidence="2">Uncharacterized protein</fullName>
    </submittedName>
</protein>
<dbReference type="AlphaFoldDB" id="A0A146AZN0"/>
<feature type="signal peptide" evidence="1">
    <location>
        <begin position="1"/>
        <end position="18"/>
    </location>
</feature>
<accession>A0A146AZN0</accession>
<name>A0A146AZN0_9ACAR</name>